<reference evidence="3" key="1">
    <citation type="submission" date="2015-04" db="UniProtKB">
        <authorList>
            <consortium name="EnsemblPlants"/>
        </authorList>
    </citation>
    <scope>IDENTIFICATION</scope>
</reference>
<dbReference type="Gramene" id="OPUNC04G08350.1">
    <property type="protein sequence ID" value="OPUNC04G08350.1"/>
    <property type="gene ID" value="OPUNC04G08350"/>
</dbReference>
<dbReference type="Pfam" id="PF00646">
    <property type="entry name" value="F-box"/>
    <property type="match status" value="1"/>
</dbReference>
<protein>
    <recommendedName>
        <fullName evidence="2">F-box domain-containing protein</fullName>
    </recommendedName>
</protein>
<dbReference type="STRING" id="4537.A0A0E0KPR4"/>
<evidence type="ECO:0000313" key="4">
    <source>
        <dbReference type="Proteomes" id="UP000026962"/>
    </source>
</evidence>
<dbReference type="PANTHER" id="PTHR31672">
    <property type="entry name" value="BNACNNG10540D PROTEIN"/>
    <property type="match status" value="1"/>
</dbReference>
<accession>A0A0E0KPR4</accession>
<dbReference type="Proteomes" id="UP000026962">
    <property type="component" value="Chromosome 4"/>
</dbReference>
<evidence type="ECO:0000313" key="3">
    <source>
        <dbReference type="EnsemblPlants" id="OPUNC04G08350.1"/>
    </source>
</evidence>
<dbReference type="PANTHER" id="PTHR31672:SF13">
    <property type="entry name" value="F-BOX PROTEIN CPR30-LIKE"/>
    <property type="match status" value="1"/>
</dbReference>
<dbReference type="AlphaFoldDB" id="A0A0E0KPR4"/>
<feature type="domain" description="F-box" evidence="2">
    <location>
        <begin position="26"/>
        <end position="67"/>
    </location>
</feature>
<proteinExistence type="predicted"/>
<organism evidence="3">
    <name type="scientific">Oryza punctata</name>
    <name type="common">Red rice</name>
    <dbReference type="NCBI Taxonomy" id="4537"/>
    <lineage>
        <taxon>Eukaryota</taxon>
        <taxon>Viridiplantae</taxon>
        <taxon>Streptophyta</taxon>
        <taxon>Embryophyta</taxon>
        <taxon>Tracheophyta</taxon>
        <taxon>Spermatophyta</taxon>
        <taxon>Magnoliopsida</taxon>
        <taxon>Liliopsida</taxon>
        <taxon>Poales</taxon>
        <taxon>Poaceae</taxon>
        <taxon>BOP clade</taxon>
        <taxon>Oryzoideae</taxon>
        <taxon>Oryzeae</taxon>
        <taxon>Oryzinae</taxon>
        <taxon>Oryza</taxon>
    </lineage>
</organism>
<dbReference type="Gene3D" id="1.20.1280.50">
    <property type="match status" value="1"/>
</dbReference>
<dbReference type="SUPFAM" id="SSF81383">
    <property type="entry name" value="F-box domain"/>
    <property type="match status" value="1"/>
</dbReference>
<reference evidence="3" key="2">
    <citation type="submission" date="2018-05" db="EMBL/GenBank/DDBJ databases">
        <title>OpunRS2 (Oryza punctata Reference Sequence Version 2).</title>
        <authorList>
            <person name="Zhang J."/>
            <person name="Kudrna D."/>
            <person name="Lee S."/>
            <person name="Talag J."/>
            <person name="Welchert J."/>
            <person name="Wing R.A."/>
        </authorList>
    </citation>
    <scope>NUCLEOTIDE SEQUENCE [LARGE SCALE GENOMIC DNA]</scope>
</reference>
<dbReference type="InterPro" id="IPR001810">
    <property type="entry name" value="F-box_dom"/>
</dbReference>
<name>A0A0E0KPR4_ORYPU</name>
<dbReference type="CDD" id="cd22157">
    <property type="entry name" value="F-box_AtFBW1-like"/>
    <property type="match status" value="1"/>
</dbReference>
<keyword evidence="4" id="KW-1185">Reference proteome</keyword>
<feature type="region of interest" description="Disordered" evidence="1">
    <location>
        <begin position="1"/>
        <end position="22"/>
    </location>
</feature>
<dbReference type="eggNOG" id="ENOG502SZXT">
    <property type="taxonomic scope" value="Eukaryota"/>
</dbReference>
<dbReference type="HOGENOM" id="CLU_490386_0_0_1"/>
<evidence type="ECO:0000259" key="2">
    <source>
        <dbReference type="SMART" id="SM00256"/>
    </source>
</evidence>
<sequence>MCDYVMRPANRQRADGGGGGDGNMDIPNDLVICEVLTRLPVKSLLRFRSVCRSWRNAVADPAFVRRHLELSRAATPPSVLAVHTRTDTDPDERAAPEDVVSFHRVRQGQSPAATGDAAAAAIVELMHEEALECADADLLTSHCDGLVAVAATAGKIFVCNPATNEFFLLPPGSRRGPSNETAALGFDPCTGRYVVTRCFFQRYDLHTDEDTGVPFLEYDIVHEVFVLGASGSGDWETTSDEVERELPNSLLRFAIHDGTFTVVPLPSGVTFMDVDFDSITELGGELCYAQNTSETAYNIWTLLLADPAPEEEEEEEEVDYRWSLRWRVDFQRPVDIVLPLAVAADGGSTLTVYEHRVGIHRFDGLENVLEKVVDVAAVSWGLVGQWIPLIAGADGSKQYGGGGYYGCKQSGGDYYDCEQCGSDPVYGCEQCDGGDYDREQCGDDGGGTAHHDCEQCGGGDYGCEQCGGNDLDCAQCGDGDYYCEQCGGNDGNYCEQCGGDEYDSEQCCDGDGDGDKETLGHGDHGDYNGEEWDDGADYDDEEEYWYEQDDRYKALRPALQGLFTYVQSLVKIN</sequence>
<dbReference type="EnsemblPlants" id="OPUNC04G08350.1">
    <property type="protein sequence ID" value="OPUNC04G08350.1"/>
    <property type="gene ID" value="OPUNC04G08350"/>
</dbReference>
<dbReference type="InterPro" id="IPR036047">
    <property type="entry name" value="F-box-like_dom_sf"/>
</dbReference>
<dbReference type="SMART" id="SM00256">
    <property type="entry name" value="FBOX"/>
    <property type="match status" value="1"/>
</dbReference>
<dbReference type="InterPro" id="IPR050796">
    <property type="entry name" value="SCF_F-box_component"/>
</dbReference>
<evidence type="ECO:0000256" key="1">
    <source>
        <dbReference type="SAM" id="MobiDB-lite"/>
    </source>
</evidence>